<feature type="transmembrane region" description="Helical" evidence="2">
    <location>
        <begin position="253"/>
        <end position="271"/>
    </location>
</feature>
<dbReference type="GeneID" id="37045989"/>
<dbReference type="AlphaFoldDB" id="A0A316YRY5"/>
<feature type="compositionally biased region" description="Basic and acidic residues" evidence="1">
    <location>
        <begin position="537"/>
        <end position="564"/>
    </location>
</feature>
<feature type="region of interest" description="Disordered" evidence="1">
    <location>
        <begin position="537"/>
        <end position="573"/>
    </location>
</feature>
<reference evidence="3 4" key="1">
    <citation type="journal article" date="2018" name="Mol. Biol. Evol.">
        <title>Broad Genomic Sampling Reveals a Smut Pathogenic Ancestry of the Fungal Clade Ustilaginomycotina.</title>
        <authorList>
            <person name="Kijpornyongpan T."/>
            <person name="Mondo S.J."/>
            <person name="Barry K."/>
            <person name="Sandor L."/>
            <person name="Lee J."/>
            <person name="Lipzen A."/>
            <person name="Pangilinan J."/>
            <person name="LaButti K."/>
            <person name="Hainaut M."/>
            <person name="Henrissat B."/>
            <person name="Grigoriev I.V."/>
            <person name="Spatafora J.W."/>
            <person name="Aime M.C."/>
        </authorList>
    </citation>
    <scope>NUCLEOTIDE SEQUENCE [LARGE SCALE GENOMIC DNA]</scope>
    <source>
        <strain evidence="3 4">MCA 4198</strain>
    </source>
</reference>
<dbReference type="OrthoDB" id="3366811at2759"/>
<proteinExistence type="predicted"/>
<accession>A0A316YRY5</accession>
<sequence>MAEMMKSKGRLPLLHILPLVLQLASLVLVLLVLTNPAPFNGSGKLSLFTIEPKSLNVTSSSANDTSSYLLTLPSSSTTNTSSQPNATVGVNTTTTSVSLPASATTAATSTTTPKKRELERTNVKRENVTDVPYYGNGTNVTVSNGDGVAARELSRIAMKLGPLGSCFRDAKGDWSCTSARLASTFDYAQLEGVGVRFKTAGMLTGISTSPSLLLIALLALVVNVAVAAPIMMAKTMPAKFGSILESGPRERGLRGALDATFWLLILSWLFTVGSGLSMRISLSKAKTAFNAANAGLALPLESTVDHNTSGVTLAADIGGEFGLLWMALLLMATSAFLMRKRTQRDRAVAEARADLEAQYGRKVFEAGDSLSSQAVVTSRSVPARSVSTKSTLAAPTKNEHLYIHHPCPPQQTHVDIHELRSQPSLPSLRHVYDIDSPGAAPFSGYYSHHEEVLRDDKSNPSPRPPLSSSSSSSSHGPRGYFGDLKRSNTIDACPTNDRSISPAPSYWTQAASCYNGQERERDRLERERRLEALEAEEMAAKRQREREMMSALRKERERERETSSDSRNYNAHW</sequence>
<evidence type="ECO:0000256" key="1">
    <source>
        <dbReference type="SAM" id="MobiDB-lite"/>
    </source>
</evidence>
<gene>
    <name evidence="3" type="ORF">FA10DRAFT_286442</name>
</gene>
<evidence type="ECO:0000313" key="4">
    <source>
        <dbReference type="Proteomes" id="UP000245768"/>
    </source>
</evidence>
<feature type="transmembrane region" description="Helical" evidence="2">
    <location>
        <begin position="212"/>
        <end position="232"/>
    </location>
</feature>
<protein>
    <submittedName>
        <fullName evidence="3">Uncharacterized protein</fullName>
    </submittedName>
</protein>
<feature type="compositionally biased region" description="Low complexity" evidence="1">
    <location>
        <begin position="75"/>
        <end position="112"/>
    </location>
</feature>
<name>A0A316YRY5_9BASI</name>
<feature type="transmembrane region" description="Helical" evidence="2">
    <location>
        <begin position="321"/>
        <end position="338"/>
    </location>
</feature>
<dbReference type="Proteomes" id="UP000245768">
    <property type="component" value="Unassembled WGS sequence"/>
</dbReference>
<evidence type="ECO:0000313" key="3">
    <source>
        <dbReference type="EMBL" id="PWN90763.1"/>
    </source>
</evidence>
<feature type="region of interest" description="Disordered" evidence="1">
    <location>
        <begin position="75"/>
        <end position="114"/>
    </location>
</feature>
<keyword evidence="2" id="KW-0812">Transmembrane</keyword>
<dbReference type="RefSeq" id="XP_025377961.1">
    <property type="nucleotide sequence ID" value="XM_025524073.1"/>
</dbReference>
<evidence type="ECO:0000256" key="2">
    <source>
        <dbReference type="SAM" id="Phobius"/>
    </source>
</evidence>
<feature type="region of interest" description="Disordered" evidence="1">
    <location>
        <begin position="450"/>
        <end position="487"/>
    </location>
</feature>
<dbReference type="InParanoid" id="A0A316YRY5"/>
<keyword evidence="4" id="KW-1185">Reference proteome</keyword>
<organism evidence="3 4">
    <name type="scientific">Acaromyces ingoldii</name>
    <dbReference type="NCBI Taxonomy" id="215250"/>
    <lineage>
        <taxon>Eukaryota</taxon>
        <taxon>Fungi</taxon>
        <taxon>Dikarya</taxon>
        <taxon>Basidiomycota</taxon>
        <taxon>Ustilaginomycotina</taxon>
        <taxon>Exobasidiomycetes</taxon>
        <taxon>Exobasidiales</taxon>
        <taxon>Cryptobasidiaceae</taxon>
        <taxon>Acaromyces</taxon>
    </lineage>
</organism>
<dbReference type="EMBL" id="KZ819636">
    <property type="protein sequence ID" value="PWN90763.1"/>
    <property type="molecule type" value="Genomic_DNA"/>
</dbReference>
<keyword evidence="2" id="KW-0472">Membrane</keyword>
<keyword evidence="2" id="KW-1133">Transmembrane helix</keyword>